<evidence type="ECO:0000313" key="2">
    <source>
        <dbReference type="EMBL" id="RPA70923.1"/>
    </source>
</evidence>
<feature type="non-terminal residue" evidence="2">
    <location>
        <position position="169"/>
    </location>
</feature>
<gene>
    <name evidence="2" type="ORF">BJ508DRAFT_316083</name>
</gene>
<sequence length="169" mass="17627">MPRNRDSIDLMDPSLVRRDARRVRFQGDLAGFVVPDPVGPVREQEQESILDFYAGVAAAELRQETAAIVSNFAVPRVPAPAVEPSTQTLSAPESILAPATPSDDPPPAYTAIETPDSVRAAIRAALANAAPVLGEAIADNDPVPVPVQIGASSLHPIIIASPEASPAPS</sequence>
<dbReference type="EMBL" id="ML120009">
    <property type="protein sequence ID" value="RPA70923.1"/>
    <property type="molecule type" value="Genomic_DNA"/>
</dbReference>
<accession>A0A3N4H7V5</accession>
<evidence type="ECO:0000256" key="1">
    <source>
        <dbReference type="SAM" id="MobiDB-lite"/>
    </source>
</evidence>
<proteinExistence type="predicted"/>
<name>A0A3N4H7V5_ASCIM</name>
<organism evidence="2 3">
    <name type="scientific">Ascobolus immersus RN42</name>
    <dbReference type="NCBI Taxonomy" id="1160509"/>
    <lineage>
        <taxon>Eukaryota</taxon>
        <taxon>Fungi</taxon>
        <taxon>Dikarya</taxon>
        <taxon>Ascomycota</taxon>
        <taxon>Pezizomycotina</taxon>
        <taxon>Pezizomycetes</taxon>
        <taxon>Pezizales</taxon>
        <taxon>Ascobolaceae</taxon>
        <taxon>Ascobolus</taxon>
    </lineage>
</organism>
<protein>
    <submittedName>
        <fullName evidence="2">Uncharacterized protein</fullName>
    </submittedName>
</protein>
<dbReference type="AlphaFoldDB" id="A0A3N4H7V5"/>
<keyword evidence="3" id="KW-1185">Reference proteome</keyword>
<dbReference type="Proteomes" id="UP000275078">
    <property type="component" value="Unassembled WGS sequence"/>
</dbReference>
<feature type="region of interest" description="Disordered" evidence="1">
    <location>
        <begin position="81"/>
        <end position="107"/>
    </location>
</feature>
<evidence type="ECO:0000313" key="3">
    <source>
        <dbReference type="Proteomes" id="UP000275078"/>
    </source>
</evidence>
<reference evidence="2 3" key="1">
    <citation type="journal article" date="2018" name="Nat. Ecol. Evol.">
        <title>Pezizomycetes genomes reveal the molecular basis of ectomycorrhizal truffle lifestyle.</title>
        <authorList>
            <person name="Murat C."/>
            <person name="Payen T."/>
            <person name="Noel B."/>
            <person name="Kuo A."/>
            <person name="Morin E."/>
            <person name="Chen J."/>
            <person name="Kohler A."/>
            <person name="Krizsan K."/>
            <person name="Balestrini R."/>
            <person name="Da Silva C."/>
            <person name="Montanini B."/>
            <person name="Hainaut M."/>
            <person name="Levati E."/>
            <person name="Barry K.W."/>
            <person name="Belfiori B."/>
            <person name="Cichocki N."/>
            <person name="Clum A."/>
            <person name="Dockter R.B."/>
            <person name="Fauchery L."/>
            <person name="Guy J."/>
            <person name="Iotti M."/>
            <person name="Le Tacon F."/>
            <person name="Lindquist E.A."/>
            <person name="Lipzen A."/>
            <person name="Malagnac F."/>
            <person name="Mello A."/>
            <person name="Molinier V."/>
            <person name="Miyauchi S."/>
            <person name="Poulain J."/>
            <person name="Riccioni C."/>
            <person name="Rubini A."/>
            <person name="Sitrit Y."/>
            <person name="Splivallo R."/>
            <person name="Traeger S."/>
            <person name="Wang M."/>
            <person name="Zifcakova L."/>
            <person name="Wipf D."/>
            <person name="Zambonelli A."/>
            <person name="Paolocci F."/>
            <person name="Nowrousian M."/>
            <person name="Ottonello S."/>
            <person name="Baldrian P."/>
            <person name="Spatafora J.W."/>
            <person name="Henrissat B."/>
            <person name="Nagy L.G."/>
            <person name="Aury J.M."/>
            <person name="Wincker P."/>
            <person name="Grigoriev I.V."/>
            <person name="Bonfante P."/>
            <person name="Martin F.M."/>
        </authorList>
    </citation>
    <scope>NUCLEOTIDE SEQUENCE [LARGE SCALE GENOMIC DNA]</scope>
    <source>
        <strain evidence="2 3">RN42</strain>
    </source>
</reference>